<evidence type="ECO:0000313" key="3">
    <source>
        <dbReference type="Proteomes" id="UP001595872"/>
    </source>
</evidence>
<dbReference type="Proteomes" id="UP001595872">
    <property type="component" value="Unassembled WGS sequence"/>
</dbReference>
<proteinExistence type="predicted"/>
<gene>
    <name evidence="2" type="ORF">ACFPCY_33485</name>
</gene>
<organism evidence="2 3">
    <name type="scientific">Actinomadura gamaensis</name>
    <dbReference type="NCBI Taxonomy" id="1763541"/>
    <lineage>
        <taxon>Bacteria</taxon>
        <taxon>Bacillati</taxon>
        <taxon>Actinomycetota</taxon>
        <taxon>Actinomycetes</taxon>
        <taxon>Streptosporangiales</taxon>
        <taxon>Thermomonosporaceae</taxon>
        <taxon>Actinomadura</taxon>
    </lineage>
</organism>
<evidence type="ECO:0000313" key="2">
    <source>
        <dbReference type="EMBL" id="MFC4912254.1"/>
    </source>
</evidence>
<feature type="compositionally biased region" description="Basic and acidic residues" evidence="1">
    <location>
        <begin position="116"/>
        <end position="142"/>
    </location>
</feature>
<dbReference type="RefSeq" id="WP_378261965.1">
    <property type="nucleotide sequence ID" value="NZ_JBHSIT010000011.1"/>
</dbReference>
<feature type="region of interest" description="Disordered" evidence="1">
    <location>
        <begin position="75"/>
        <end position="195"/>
    </location>
</feature>
<name>A0ABV9U8U6_9ACTN</name>
<protein>
    <submittedName>
        <fullName evidence="2">Uncharacterized protein</fullName>
    </submittedName>
</protein>
<keyword evidence="3" id="KW-1185">Reference proteome</keyword>
<comment type="caution">
    <text evidence="2">The sequence shown here is derived from an EMBL/GenBank/DDBJ whole genome shotgun (WGS) entry which is preliminary data.</text>
</comment>
<accession>A0ABV9U8U6</accession>
<sequence length="195" mass="20880">MNQPHTVPLRRRMPVQTGRDRTVELLADLQLGLCGRCGRARYATRRQARRAARIGMPGRRLRAYRCADAWHLTSHSRPQYTAPPVTLPPPPGTGSKPTKTPAPQPDSTAGHAGLALDRRAERASTHGHHTAERPDGRDDTGRRRGTAPTPSGPHRPHRAYGPAPTRADGDPGRAAPHTRSAPDFGPAAGAGAGGR</sequence>
<dbReference type="EMBL" id="JBHSIT010000011">
    <property type="protein sequence ID" value="MFC4912254.1"/>
    <property type="molecule type" value="Genomic_DNA"/>
</dbReference>
<reference evidence="3" key="1">
    <citation type="journal article" date="2019" name="Int. J. Syst. Evol. Microbiol.">
        <title>The Global Catalogue of Microorganisms (GCM) 10K type strain sequencing project: providing services to taxonomists for standard genome sequencing and annotation.</title>
        <authorList>
            <consortium name="The Broad Institute Genomics Platform"/>
            <consortium name="The Broad Institute Genome Sequencing Center for Infectious Disease"/>
            <person name="Wu L."/>
            <person name="Ma J."/>
        </authorList>
    </citation>
    <scope>NUCLEOTIDE SEQUENCE [LARGE SCALE GENOMIC DNA]</scope>
    <source>
        <strain evidence="3">KLKA75</strain>
    </source>
</reference>
<evidence type="ECO:0000256" key="1">
    <source>
        <dbReference type="SAM" id="MobiDB-lite"/>
    </source>
</evidence>